<sequence length="143" mass="16233">MGPSPIYCRSLRSYRYDVKRESKSTPSVPATSGMRPGNLLLETCQAPPSVTHAGSPQLWGISGDETCADTILRRSNVEEPIISTAERGKAGPQQDQVHDHRIFRHSRHYASRIRPDGPNHQKLVCYQVLRHLREVIRRKRPDL</sequence>
<keyword evidence="2" id="KW-1185">Reference proteome</keyword>
<accession>A0ABQ9HHV7</accession>
<comment type="caution">
    <text evidence="1">The sequence shown here is derived from an EMBL/GenBank/DDBJ whole genome shotgun (WGS) entry which is preliminary data.</text>
</comment>
<protein>
    <submittedName>
        <fullName evidence="1">Uncharacterized protein</fullName>
    </submittedName>
</protein>
<organism evidence="1 2">
    <name type="scientific">Dryococelus australis</name>
    <dbReference type="NCBI Taxonomy" id="614101"/>
    <lineage>
        <taxon>Eukaryota</taxon>
        <taxon>Metazoa</taxon>
        <taxon>Ecdysozoa</taxon>
        <taxon>Arthropoda</taxon>
        <taxon>Hexapoda</taxon>
        <taxon>Insecta</taxon>
        <taxon>Pterygota</taxon>
        <taxon>Neoptera</taxon>
        <taxon>Polyneoptera</taxon>
        <taxon>Phasmatodea</taxon>
        <taxon>Verophasmatodea</taxon>
        <taxon>Anareolatae</taxon>
        <taxon>Phasmatidae</taxon>
        <taxon>Eurycanthinae</taxon>
        <taxon>Dryococelus</taxon>
    </lineage>
</organism>
<dbReference type="Proteomes" id="UP001159363">
    <property type="component" value="Chromosome 4"/>
</dbReference>
<dbReference type="EMBL" id="JARBHB010000005">
    <property type="protein sequence ID" value="KAJ8883920.1"/>
    <property type="molecule type" value="Genomic_DNA"/>
</dbReference>
<evidence type="ECO:0000313" key="2">
    <source>
        <dbReference type="Proteomes" id="UP001159363"/>
    </source>
</evidence>
<proteinExistence type="predicted"/>
<name>A0ABQ9HHV7_9NEOP</name>
<evidence type="ECO:0000313" key="1">
    <source>
        <dbReference type="EMBL" id="KAJ8883920.1"/>
    </source>
</evidence>
<reference evidence="1 2" key="1">
    <citation type="submission" date="2023-02" db="EMBL/GenBank/DDBJ databases">
        <title>LHISI_Scaffold_Assembly.</title>
        <authorList>
            <person name="Stuart O.P."/>
            <person name="Cleave R."/>
            <person name="Magrath M.J.L."/>
            <person name="Mikheyev A.S."/>
        </authorList>
    </citation>
    <scope>NUCLEOTIDE SEQUENCE [LARGE SCALE GENOMIC DNA]</scope>
    <source>
        <strain evidence="1">Daus_M_001</strain>
        <tissue evidence="1">Leg muscle</tissue>
    </source>
</reference>
<gene>
    <name evidence="1" type="ORF">PR048_015775</name>
</gene>